<evidence type="ECO:0000313" key="2">
    <source>
        <dbReference type="Proteomes" id="UP001372338"/>
    </source>
</evidence>
<gene>
    <name evidence="1" type="ORF">RIF29_15513</name>
</gene>
<organism evidence="1 2">
    <name type="scientific">Crotalaria pallida</name>
    <name type="common">Smooth rattlebox</name>
    <name type="synonym">Crotalaria striata</name>
    <dbReference type="NCBI Taxonomy" id="3830"/>
    <lineage>
        <taxon>Eukaryota</taxon>
        <taxon>Viridiplantae</taxon>
        <taxon>Streptophyta</taxon>
        <taxon>Embryophyta</taxon>
        <taxon>Tracheophyta</taxon>
        <taxon>Spermatophyta</taxon>
        <taxon>Magnoliopsida</taxon>
        <taxon>eudicotyledons</taxon>
        <taxon>Gunneridae</taxon>
        <taxon>Pentapetalae</taxon>
        <taxon>rosids</taxon>
        <taxon>fabids</taxon>
        <taxon>Fabales</taxon>
        <taxon>Fabaceae</taxon>
        <taxon>Papilionoideae</taxon>
        <taxon>50 kb inversion clade</taxon>
        <taxon>genistoids sensu lato</taxon>
        <taxon>core genistoids</taxon>
        <taxon>Crotalarieae</taxon>
        <taxon>Crotalaria</taxon>
    </lineage>
</organism>
<comment type="caution">
    <text evidence="1">The sequence shown here is derived from an EMBL/GenBank/DDBJ whole genome shotgun (WGS) entry which is preliminary data.</text>
</comment>
<accession>A0AAN9FHC6</accession>
<dbReference type="AlphaFoldDB" id="A0AAN9FHC6"/>
<proteinExistence type="predicted"/>
<evidence type="ECO:0000313" key="1">
    <source>
        <dbReference type="EMBL" id="KAK7274426.1"/>
    </source>
</evidence>
<dbReference type="Proteomes" id="UP001372338">
    <property type="component" value="Unassembled WGS sequence"/>
</dbReference>
<protein>
    <submittedName>
        <fullName evidence="1">Uncharacterized protein</fullName>
    </submittedName>
</protein>
<sequence length="99" mass="11447">MFLPSSLKPSLFVKLSHSPSSSPFHAQPPYFCSYLTPFFLRHCHCLLFQSTTSGPRHLTNRDVYHTESLEGMQSALRQVPPRVPPFSMQMQQLVEWRVI</sequence>
<keyword evidence="2" id="KW-1185">Reference proteome</keyword>
<name>A0AAN9FHC6_CROPI</name>
<dbReference type="EMBL" id="JAYWIO010000003">
    <property type="protein sequence ID" value="KAK7274426.1"/>
    <property type="molecule type" value="Genomic_DNA"/>
</dbReference>
<reference evidence="1 2" key="1">
    <citation type="submission" date="2024-01" db="EMBL/GenBank/DDBJ databases">
        <title>The genomes of 5 underutilized Papilionoideae crops provide insights into root nodulation and disease resistanc.</title>
        <authorList>
            <person name="Yuan L."/>
        </authorList>
    </citation>
    <scope>NUCLEOTIDE SEQUENCE [LARGE SCALE GENOMIC DNA]</scope>
    <source>
        <strain evidence="1">ZHUSHIDOU_FW_LH</strain>
        <tissue evidence="1">Leaf</tissue>
    </source>
</reference>